<comment type="caution">
    <text evidence="1">The sequence shown here is derived from an EMBL/GenBank/DDBJ whole genome shotgun (WGS) entry which is preliminary data.</text>
</comment>
<gene>
    <name evidence="1" type="ORF">GGR21_002541</name>
</gene>
<proteinExistence type="predicted"/>
<dbReference type="Proteomes" id="UP000555103">
    <property type="component" value="Unassembled WGS sequence"/>
</dbReference>
<reference evidence="1 2" key="1">
    <citation type="submission" date="2020-08" db="EMBL/GenBank/DDBJ databases">
        <title>Genomic Encyclopedia of Type Strains, Phase IV (KMG-IV): sequencing the most valuable type-strain genomes for metagenomic binning, comparative biology and taxonomic classification.</title>
        <authorList>
            <person name="Goeker M."/>
        </authorList>
    </citation>
    <scope>NUCLEOTIDE SEQUENCE [LARGE SCALE GENOMIC DNA]</scope>
    <source>
        <strain evidence="1 2">DSM 104969</strain>
    </source>
</reference>
<sequence length="242" mass="29015">MQYKNWITVQVDHVFFEHQRKCGIELMPSFETYLLLKKAGVIWRKQDAITWILIKADFDENETDRTSLILGEDRCQLVFNLKPLDSAFNYFSCTEELYGDYWRLIRNEKSQIVRYNLHILITNQLIRETKKIQIKIQSKEAYWAFILIPKYTKRDAIIELRENNRKLIFTTTEKFEQPGEDSAFICMTTEKIAMKEIYEYQISLWEKKNSGERILSNHIFFPKPETCALLKQKKAITSYVYY</sequence>
<protein>
    <submittedName>
        <fullName evidence="1">Uncharacterized protein</fullName>
    </submittedName>
</protein>
<evidence type="ECO:0000313" key="1">
    <source>
        <dbReference type="EMBL" id="MBB4036635.1"/>
    </source>
</evidence>
<evidence type="ECO:0000313" key="2">
    <source>
        <dbReference type="Proteomes" id="UP000555103"/>
    </source>
</evidence>
<dbReference type="AlphaFoldDB" id="A0A840CUX3"/>
<name>A0A840CUX3_9BACT</name>
<dbReference type="RefSeq" id="WP_183307532.1">
    <property type="nucleotide sequence ID" value="NZ_JACIEP010000008.1"/>
</dbReference>
<dbReference type="EMBL" id="JACIEP010000008">
    <property type="protein sequence ID" value="MBB4036635.1"/>
    <property type="molecule type" value="Genomic_DNA"/>
</dbReference>
<accession>A0A840CUX3</accession>
<keyword evidence="2" id="KW-1185">Reference proteome</keyword>
<organism evidence="1 2">
    <name type="scientific">Dysgonomonas hofstadii</name>
    <dbReference type="NCBI Taxonomy" id="637886"/>
    <lineage>
        <taxon>Bacteria</taxon>
        <taxon>Pseudomonadati</taxon>
        <taxon>Bacteroidota</taxon>
        <taxon>Bacteroidia</taxon>
        <taxon>Bacteroidales</taxon>
        <taxon>Dysgonomonadaceae</taxon>
        <taxon>Dysgonomonas</taxon>
    </lineage>
</organism>